<sequence length="125" mass="14437">MLLVTNNPLVARSKIKIPLEFLKEDHGQLLLKVKRYIIEEQMVLLTHPLSSSIKPNETYYKSIVLGGGGEVIDITSLDYIEQAIQVYQRFMADKPRPNWTEAVLQDFAYVDYYVMVSTVERMGIR</sequence>
<evidence type="ECO:0000313" key="1">
    <source>
        <dbReference type="EMBL" id="MBP1044194.1"/>
    </source>
</evidence>
<reference evidence="1" key="1">
    <citation type="submission" date="2020-12" db="EMBL/GenBank/DDBJ databases">
        <title>Vagococcus allomyrinae sp. nov. and Enterococcus lavae sp. nov., isolated from the larvae of Allomyrina dichotoma.</title>
        <authorList>
            <person name="Lee S.D."/>
        </authorList>
    </citation>
    <scope>NUCLEOTIDE SEQUENCE</scope>
    <source>
        <strain evidence="1">BWB3-3</strain>
    </source>
</reference>
<dbReference type="NCBIfam" id="NF038093">
    <property type="entry name" value="GrdX"/>
    <property type="match status" value="1"/>
</dbReference>
<proteinExistence type="predicted"/>
<name>A0A940P9F7_9ENTE</name>
<dbReference type="Proteomes" id="UP000674938">
    <property type="component" value="Unassembled WGS sequence"/>
</dbReference>
<dbReference type="AlphaFoldDB" id="A0A940P9F7"/>
<comment type="caution">
    <text evidence="1">The sequence shown here is derived from an EMBL/GenBank/DDBJ whole genome shotgun (WGS) entry which is preliminary data.</text>
</comment>
<keyword evidence="2" id="KW-1185">Reference proteome</keyword>
<dbReference type="RefSeq" id="WP_209532465.1">
    <property type="nucleotide sequence ID" value="NZ_JAEEGA010000023.1"/>
</dbReference>
<organism evidence="1 2">
    <name type="scientific">Vagococcus allomyrinae</name>
    <dbReference type="NCBI Taxonomy" id="2794353"/>
    <lineage>
        <taxon>Bacteria</taxon>
        <taxon>Bacillati</taxon>
        <taxon>Bacillota</taxon>
        <taxon>Bacilli</taxon>
        <taxon>Lactobacillales</taxon>
        <taxon>Enterococcaceae</taxon>
        <taxon>Vagococcus</taxon>
    </lineage>
</organism>
<protein>
    <submittedName>
        <fullName evidence="1">GrdX family protein</fullName>
    </submittedName>
</protein>
<gene>
    <name evidence="1" type="ORF">I6N95_24600</name>
</gene>
<evidence type="ECO:0000313" key="2">
    <source>
        <dbReference type="Proteomes" id="UP000674938"/>
    </source>
</evidence>
<dbReference type="EMBL" id="JAEEGA010000023">
    <property type="protein sequence ID" value="MBP1044194.1"/>
    <property type="molecule type" value="Genomic_DNA"/>
</dbReference>
<dbReference type="InterPro" id="IPR047735">
    <property type="entry name" value="GrdX-like"/>
</dbReference>
<accession>A0A940P9F7</accession>